<evidence type="ECO:0000256" key="1">
    <source>
        <dbReference type="SAM" id="Phobius"/>
    </source>
</evidence>
<dbReference type="InterPro" id="IPR018750">
    <property type="entry name" value="DUF2306_membrane"/>
</dbReference>
<keyword evidence="3" id="KW-1185">Reference proteome</keyword>
<name>A0ABT7PC90_9BACT</name>
<reference evidence="2 3" key="1">
    <citation type="submission" date="2023-06" db="EMBL/GenBank/DDBJ databases">
        <title>Roseiconus lacunae JC819 isolated from Gulf of Mannar region, Tamil Nadu.</title>
        <authorList>
            <person name="Pk S."/>
            <person name="Ch S."/>
            <person name="Ch V.R."/>
        </authorList>
    </citation>
    <scope>NUCLEOTIDE SEQUENCE [LARGE SCALE GENOMIC DNA]</scope>
    <source>
        <strain evidence="2 3">JC819</strain>
    </source>
</reference>
<keyword evidence="1" id="KW-0472">Membrane</keyword>
<accession>A0ABT7PC90</accession>
<protein>
    <submittedName>
        <fullName evidence="2">DUF2306 domain-containing protein</fullName>
    </submittedName>
</protein>
<keyword evidence="1" id="KW-1133">Transmembrane helix</keyword>
<sequence length="249" mass="27954">MLLFASFRFRSCWTVLFLLGSAGIVVSLWTYFDNDRTATFLLEKGPLRHDAFWQTAFYLHLVSSTVCLLSGPALMFRRLIRHRRFHRWIGYLHLNSVLWMAAPTGLMLSVNAKGGVLSAIGFAITGMLWWLATWQGYRSARGCRYAEHAKWMIRSYSLALGAVWFRLLQIAMAYGIPILTGKETYVASVWLSLVASLLVAESSVIALFRQSEKAVEHQRRGDQRPADSVSGEALTSLSVSVSPSVEVLS</sequence>
<organism evidence="2 3">
    <name type="scientific">Roseiconus lacunae</name>
    <dbReference type="NCBI Taxonomy" id="2605694"/>
    <lineage>
        <taxon>Bacteria</taxon>
        <taxon>Pseudomonadati</taxon>
        <taxon>Planctomycetota</taxon>
        <taxon>Planctomycetia</taxon>
        <taxon>Pirellulales</taxon>
        <taxon>Pirellulaceae</taxon>
        <taxon>Roseiconus</taxon>
    </lineage>
</organism>
<keyword evidence="1" id="KW-0812">Transmembrane</keyword>
<feature type="transmembrane region" description="Helical" evidence="1">
    <location>
        <begin position="185"/>
        <end position="208"/>
    </location>
</feature>
<comment type="caution">
    <text evidence="2">The sequence shown here is derived from an EMBL/GenBank/DDBJ whole genome shotgun (WGS) entry which is preliminary data.</text>
</comment>
<feature type="transmembrane region" description="Helical" evidence="1">
    <location>
        <begin position="88"/>
        <end position="110"/>
    </location>
</feature>
<dbReference type="EMBL" id="JASZZN010000001">
    <property type="protein sequence ID" value="MDM4014103.1"/>
    <property type="molecule type" value="Genomic_DNA"/>
</dbReference>
<evidence type="ECO:0000313" key="2">
    <source>
        <dbReference type="EMBL" id="MDM4014103.1"/>
    </source>
</evidence>
<feature type="transmembrane region" description="Helical" evidence="1">
    <location>
        <begin position="12"/>
        <end position="32"/>
    </location>
</feature>
<evidence type="ECO:0000313" key="3">
    <source>
        <dbReference type="Proteomes" id="UP001239462"/>
    </source>
</evidence>
<dbReference type="Pfam" id="PF10067">
    <property type="entry name" value="DUF2306"/>
    <property type="match status" value="1"/>
</dbReference>
<feature type="transmembrane region" description="Helical" evidence="1">
    <location>
        <begin position="158"/>
        <end position="179"/>
    </location>
</feature>
<feature type="transmembrane region" description="Helical" evidence="1">
    <location>
        <begin position="52"/>
        <end position="76"/>
    </location>
</feature>
<dbReference type="Proteomes" id="UP001239462">
    <property type="component" value="Unassembled WGS sequence"/>
</dbReference>
<proteinExistence type="predicted"/>
<feature type="transmembrane region" description="Helical" evidence="1">
    <location>
        <begin position="116"/>
        <end position="137"/>
    </location>
</feature>
<gene>
    <name evidence="2" type="ORF">QTN89_01590</name>
</gene>
<dbReference type="RefSeq" id="WP_289161850.1">
    <property type="nucleotide sequence ID" value="NZ_JASZZN010000001.1"/>
</dbReference>